<evidence type="ECO:0000256" key="1">
    <source>
        <dbReference type="ARBA" id="ARBA00023002"/>
    </source>
</evidence>
<protein>
    <submittedName>
        <fullName evidence="3">Aldo/keto reductase</fullName>
    </submittedName>
</protein>
<dbReference type="PANTHER" id="PTHR43625">
    <property type="entry name" value="AFLATOXIN B1 ALDEHYDE REDUCTASE"/>
    <property type="match status" value="1"/>
</dbReference>
<evidence type="ECO:0000259" key="2">
    <source>
        <dbReference type="Pfam" id="PF00248"/>
    </source>
</evidence>
<dbReference type="Gene3D" id="3.20.20.100">
    <property type="entry name" value="NADP-dependent oxidoreductase domain"/>
    <property type="match status" value="1"/>
</dbReference>
<dbReference type="PANTHER" id="PTHR43625:SF40">
    <property type="entry name" value="ALDO-KETO REDUCTASE YAKC [NADP(+)]"/>
    <property type="match status" value="1"/>
</dbReference>
<evidence type="ECO:0000313" key="3">
    <source>
        <dbReference type="EMBL" id="HIZ37868.1"/>
    </source>
</evidence>
<reference evidence="3" key="2">
    <citation type="submission" date="2021-04" db="EMBL/GenBank/DDBJ databases">
        <authorList>
            <person name="Gilroy R."/>
        </authorList>
    </citation>
    <scope>NUCLEOTIDE SEQUENCE</scope>
    <source>
        <strain evidence="3">ChiGjej4B4-7305</strain>
    </source>
</reference>
<dbReference type="PRINTS" id="PR00069">
    <property type="entry name" value="ALDKETRDTASE"/>
</dbReference>
<dbReference type="InterPro" id="IPR036812">
    <property type="entry name" value="NAD(P)_OxRdtase_dom_sf"/>
</dbReference>
<dbReference type="GO" id="GO:0016491">
    <property type="term" value="F:oxidoreductase activity"/>
    <property type="evidence" value="ECO:0007669"/>
    <property type="project" value="UniProtKB-KW"/>
</dbReference>
<feature type="domain" description="NADP-dependent oxidoreductase" evidence="2">
    <location>
        <begin position="19"/>
        <end position="282"/>
    </location>
</feature>
<dbReference type="InterPro" id="IPR023210">
    <property type="entry name" value="NADP_OxRdtase_dom"/>
</dbReference>
<sequence length="283" mass="30443">MAIDAAGTIDIKDLGAVTRLGYGAMRITGKGIWGEPADPGAARAVVRRAVEKGVDFIDTADSYGPEVSERILAEALTPYPEGLRIGTKAGQARTGPDQWVPLGRAEYLRQQVELSLRRLGVEALDLFQLHRIDPKVSTAEQFGVMAELQQEGKVRALGLSEVTVAEVQEAEQYFTVATVQNRYNLTDRKSEDVLTYCTRQQIAFLPWAPLNAGQAGEPGGALATTADRLGASQHQVALAWLLQRSPMMLPIPGTASAEHLDENLAAADLVLDEQAIAELDAVG</sequence>
<dbReference type="EMBL" id="DXBY01000326">
    <property type="protein sequence ID" value="HIZ37868.1"/>
    <property type="molecule type" value="Genomic_DNA"/>
</dbReference>
<dbReference type="Proteomes" id="UP000824037">
    <property type="component" value="Unassembled WGS sequence"/>
</dbReference>
<dbReference type="InterPro" id="IPR020471">
    <property type="entry name" value="AKR"/>
</dbReference>
<dbReference type="Pfam" id="PF00248">
    <property type="entry name" value="Aldo_ket_red"/>
    <property type="match status" value="1"/>
</dbReference>
<dbReference type="AlphaFoldDB" id="A0A9D2J609"/>
<dbReference type="InterPro" id="IPR050791">
    <property type="entry name" value="Aldo-Keto_reductase"/>
</dbReference>
<gene>
    <name evidence="3" type="ORF">H9815_18990</name>
</gene>
<organism evidence="3 4">
    <name type="scientific">Candidatus Ruania gallistercoris</name>
    <dbReference type="NCBI Taxonomy" id="2838746"/>
    <lineage>
        <taxon>Bacteria</taxon>
        <taxon>Bacillati</taxon>
        <taxon>Actinomycetota</taxon>
        <taxon>Actinomycetes</taxon>
        <taxon>Micrococcales</taxon>
        <taxon>Ruaniaceae</taxon>
        <taxon>Ruania</taxon>
    </lineage>
</organism>
<proteinExistence type="predicted"/>
<evidence type="ECO:0000313" key="4">
    <source>
        <dbReference type="Proteomes" id="UP000824037"/>
    </source>
</evidence>
<reference evidence="3" key="1">
    <citation type="journal article" date="2021" name="PeerJ">
        <title>Extensive microbial diversity within the chicken gut microbiome revealed by metagenomics and culture.</title>
        <authorList>
            <person name="Gilroy R."/>
            <person name="Ravi A."/>
            <person name="Getino M."/>
            <person name="Pursley I."/>
            <person name="Horton D.L."/>
            <person name="Alikhan N.F."/>
            <person name="Baker D."/>
            <person name="Gharbi K."/>
            <person name="Hall N."/>
            <person name="Watson M."/>
            <person name="Adriaenssens E.M."/>
            <person name="Foster-Nyarko E."/>
            <person name="Jarju S."/>
            <person name="Secka A."/>
            <person name="Antonio M."/>
            <person name="Oren A."/>
            <person name="Chaudhuri R.R."/>
            <person name="La Ragione R."/>
            <person name="Hildebrand F."/>
            <person name="Pallen M.J."/>
        </authorList>
    </citation>
    <scope>NUCLEOTIDE SEQUENCE</scope>
    <source>
        <strain evidence="3">ChiGjej4B4-7305</strain>
    </source>
</reference>
<accession>A0A9D2J609</accession>
<name>A0A9D2J609_9MICO</name>
<dbReference type="CDD" id="cd19088">
    <property type="entry name" value="AKR_AKR13B1"/>
    <property type="match status" value="1"/>
</dbReference>
<dbReference type="GO" id="GO:0005737">
    <property type="term" value="C:cytoplasm"/>
    <property type="evidence" value="ECO:0007669"/>
    <property type="project" value="TreeGrafter"/>
</dbReference>
<comment type="caution">
    <text evidence="3">The sequence shown here is derived from an EMBL/GenBank/DDBJ whole genome shotgun (WGS) entry which is preliminary data.</text>
</comment>
<keyword evidence="1" id="KW-0560">Oxidoreductase</keyword>
<dbReference type="SUPFAM" id="SSF51430">
    <property type="entry name" value="NAD(P)-linked oxidoreductase"/>
    <property type="match status" value="1"/>
</dbReference>